<dbReference type="InterPro" id="IPR032805">
    <property type="entry name" value="Wax_synthase_dom"/>
</dbReference>
<keyword evidence="7" id="KW-0472">Membrane</keyword>
<dbReference type="AlphaFoldDB" id="A0A6G1L257"/>
<keyword evidence="4" id="KW-0808">Transferase</keyword>
<sequence>MHPLTWIQNHPTTFHLLTLPTLPLLHLLTLQRLCTLRLQQPPYNRLPPHQTHPSKHLKLTIQTAGTTVAALLLAFPILAPIQNPLAISAVRTACFFYACKMLDLAVMRAGTPPTMMVDRVNEGVGQADEKTVLHDQQPPERTPTPLPPTTHLHTLHYAYLLTTQMRYHAFSTLHLHPRRKNPHHHKPHLPLLLIPPLTYLVPNPATKSLLLLLTIHHTLETLHTLLHPHCPTPLFHTPFAATSLQDFWSTHWQACATPWLLSLAYKPAKNVLTPLLGAKAARAVAVVNTFSLTGVWHAWAVMPAVEEEWAWTLGVQVWAWFVSLGVGCVVENAVFGRREGGWVRWVGTWAYMLVGGGLCWKTLEAHERTGYLEMMGRWVSWGS</sequence>
<dbReference type="Proteomes" id="UP000799436">
    <property type="component" value="Unassembled WGS sequence"/>
</dbReference>
<feature type="chain" id="PRO_5026056454" description="Wax synthase domain-containing protein" evidence="8">
    <location>
        <begin position="30"/>
        <end position="383"/>
    </location>
</feature>
<evidence type="ECO:0000256" key="5">
    <source>
        <dbReference type="ARBA" id="ARBA00022692"/>
    </source>
</evidence>
<protein>
    <recommendedName>
        <fullName evidence="9">Wax synthase domain-containing protein</fullName>
    </recommendedName>
</protein>
<reference evidence="10" key="1">
    <citation type="journal article" date="2020" name="Stud. Mycol.">
        <title>101 Dothideomycetes genomes: a test case for predicting lifestyles and emergence of pathogens.</title>
        <authorList>
            <person name="Haridas S."/>
            <person name="Albert R."/>
            <person name="Binder M."/>
            <person name="Bloem J."/>
            <person name="Labutti K."/>
            <person name="Salamov A."/>
            <person name="Andreopoulos B."/>
            <person name="Baker S."/>
            <person name="Barry K."/>
            <person name="Bills G."/>
            <person name="Bluhm B."/>
            <person name="Cannon C."/>
            <person name="Castanera R."/>
            <person name="Culley D."/>
            <person name="Daum C."/>
            <person name="Ezra D."/>
            <person name="Gonzalez J."/>
            <person name="Henrissat B."/>
            <person name="Kuo A."/>
            <person name="Liang C."/>
            <person name="Lipzen A."/>
            <person name="Lutzoni F."/>
            <person name="Magnuson J."/>
            <person name="Mondo S."/>
            <person name="Nolan M."/>
            <person name="Ohm R."/>
            <person name="Pangilinan J."/>
            <person name="Park H.-J."/>
            <person name="Ramirez L."/>
            <person name="Alfaro M."/>
            <person name="Sun H."/>
            <person name="Tritt A."/>
            <person name="Yoshinaga Y."/>
            <person name="Zwiers L.-H."/>
            <person name="Turgeon B."/>
            <person name="Goodwin S."/>
            <person name="Spatafora J."/>
            <person name="Crous P."/>
            <person name="Grigoriev I."/>
        </authorList>
    </citation>
    <scope>NUCLEOTIDE SEQUENCE</scope>
    <source>
        <strain evidence="10">CBS 116005</strain>
    </source>
</reference>
<evidence type="ECO:0000256" key="2">
    <source>
        <dbReference type="ARBA" id="ARBA00005179"/>
    </source>
</evidence>
<organism evidence="10 11">
    <name type="scientific">Teratosphaeria nubilosa</name>
    <dbReference type="NCBI Taxonomy" id="161662"/>
    <lineage>
        <taxon>Eukaryota</taxon>
        <taxon>Fungi</taxon>
        <taxon>Dikarya</taxon>
        <taxon>Ascomycota</taxon>
        <taxon>Pezizomycotina</taxon>
        <taxon>Dothideomycetes</taxon>
        <taxon>Dothideomycetidae</taxon>
        <taxon>Mycosphaerellales</taxon>
        <taxon>Teratosphaeriaceae</taxon>
        <taxon>Teratosphaeria</taxon>
    </lineage>
</organism>
<evidence type="ECO:0000256" key="3">
    <source>
        <dbReference type="ARBA" id="ARBA00007282"/>
    </source>
</evidence>
<keyword evidence="6" id="KW-1133">Transmembrane helix</keyword>
<comment type="similarity">
    <text evidence="3">Belongs to the wax synthase family.</text>
</comment>
<evidence type="ECO:0000256" key="8">
    <source>
        <dbReference type="SAM" id="SignalP"/>
    </source>
</evidence>
<keyword evidence="5" id="KW-0812">Transmembrane</keyword>
<dbReference type="Pfam" id="PF13813">
    <property type="entry name" value="MBOAT_2"/>
    <property type="match status" value="1"/>
</dbReference>
<dbReference type="EMBL" id="ML995868">
    <property type="protein sequence ID" value="KAF2766629.1"/>
    <property type="molecule type" value="Genomic_DNA"/>
</dbReference>
<comment type="pathway">
    <text evidence="2">Secondary metabolite biosynthesis.</text>
</comment>
<feature type="signal peptide" evidence="8">
    <location>
        <begin position="1"/>
        <end position="29"/>
    </location>
</feature>
<accession>A0A6G1L257</accession>
<name>A0A6G1L257_9PEZI</name>
<comment type="subcellular location">
    <subcellularLocation>
        <location evidence="1">Membrane</location>
        <topology evidence="1">Multi-pass membrane protein</topology>
    </subcellularLocation>
</comment>
<dbReference type="GO" id="GO:0016020">
    <property type="term" value="C:membrane"/>
    <property type="evidence" value="ECO:0007669"/>
    <property type="project" value="UniProtKB-SubCell"/>
</dbReference>
<evidence type="ECO:0000256" key="1">
    <source>
        <dbReference type="ARBA" id="ARBA00004141"/>
    </source>
</evidence>
<evidence type="ECO:0000313" key="11">
    <source>
        <dbReference type="Proteomes" id="UP000799436"/>
    </source>
</evidence>
<dbReference type="GO" id="GO:0008374">
    <property type="term" value="F:O-acyltransferase activity"/>
    <property type="evidence" value="ECO:0007669"/>
    <property type="project" value="InterPro"/>
</dbReference>
<dbReference type="GO" id="GO:0006629">
    <property type="term" value="P:lipid metabolic process"/>
    <property type="evidence" value="ECO:0007669"/>
    <property type="project" value="InterPro"/>
</dbReference>
<evidence type="ECO:0000313" key="10">
    <source>
        <dbReference type="EMBL" id="KAF2766629.1"/>
    </source>
</evidence>
<evidence type="ECO:0000256" key="4">
    <source>
        <dbReference type="ARBA" id="ARBA00022679"/>
    </source>
</evidence>
<evidence type="ECO:0000256" key="6">
    <source>
        <dbReference type="ARBA" id="ARBA00022989"/>
    </source>
</evidence>
<proteinExistence type="inferred from homology"/>
<keyword evidence="11" id="KW-1185">Reference proteome</keyword>
<evidence type="ECO:0000256" key="7">
    <source>
        <dbReference type="ARBA" id="ARBA00023136"/>
    </source>
</evidence>
<dbReference type="InterPro" id="IPR044851">
    <property type="entry name" value="Wax_synthase"/>
</dbReference>
<feature type="domain" description="Wax synthase" evidence="9">
    <location>
        <begin position="233"/>
        <end position="317"/>
    </location>
</feature>
<keyword evidence="8" id="KW-0732">Signal</keyword>
<evidence type="ECO:0000259" key="9">
    <source>
        <dbReference type="Pfam" id="PF13813"/>
    </source>
</evidence>
<dbReference type="PANTHER" id="PTHR31595:SF57">
    <property type="entry name" value="OS04G0481900 PROTEIN"/>
    <property type="match status" value="1"/>
</dbReference>
<dbReference type="OrthoDB" id="1077582at2759"/>
<dbReference type="PANTHER" id="PTHR31595">
    <property type="entry name" value="LONG-CHAIN-ALCOHOL O-FATTY-ACYLTRANSFERASE 3-RELATED"/>
    <property type="match status" value="1"/>
</dbReference>
<gene>
    <name evidence="10" type="ORF">EJ03DRAFT_376804</name>
</gene>